<dbReference type="AlphaFoldDB" id="A0A0C2ZTE8"/>
<dbReference type="GO" id="GO:0051301">
    <property type="term" value="P:cell division"/>
    <property type="evidence" value="ECO:0007669"/>
    <property type="project" value="UniProtKB-KW"/>
</dbReference>
<dbReference type="SUPFAM" id="SSF51735">
    <property type="entry name" value="NAD(P)-binding Rossmann-fold domains"/>
    <property type="match status" value="1"/>
</dbReference>
<keyword evidence="5 9" id="KW-0132">Cell division</keyword>
<dbReference type="GO" id="GO:0008360">
    <property type="term" value="P:regulation of cell shape"/>
    <property type="evidence" value="ECO:0007669"/>
    <property type="project" value="UniProtKB-KW"/>
</dbReference>
<keyword evidence="7 9" id="KW-0067">ATP-binding</keyword>
<evidence type="ECO:0000313" key="12">
    <source>
        <dbReference type="Proteomes" id="UP000325576"/>
    </source>
</evidence>
<dbReference type="GO" id="GO:0004326">
    <property type="term" value="F:tetrahydrofolylpolyglutamate synthase activity"/>
    <property type="evidence" value="ECO:0007669"/>
    <property type="project" value="InterPro"/>
</dbReference>
<name>A0A0C2ZTE8_RHOER</name>
<keyword evidence="3 9" id="KW-0963">Cytoplasm</keyword>
<accession>A0A0C2ZTE8</accession>
<dbReference type="GO" id="GO:0008764">
    <property type="term" value="F:UDP-N-acetylmuramoylalanine-D-glutamate ligase activity"/>
    <property type="evidence" value="ECO:0007669"/>
    <property type="project" value="UniProtKB-UniRule"/>
</dbReference>
<dbReference type="InterPro" id="IPR036565">
    <property type="entry name" value="Mur-like_cat_sf"/>
</dbReference>
<dbReference type="NCBIfam" id="TIGR01087">
    <property type="entry name" value="murD"/>
    <property type="match status" value="1"/>
</dbReference>
<dbReference type="GO" id="GO:0004420">
    <property type="term" value="F:hydroxymethylglutaryl-CoA reductase (NADPH) activity"/>
    <property type="evidence" value="ECO:0007669"/>
    <property type="project" value="InterPro"/>
</dbReference>
<comment type="subcellular location">
    <subcellularLocation>
        <location evidence="1 9">Cytoplasm</location>
    </subcellularLocation>
</comment>
<keyword evidence="6 9" id="KW-0547">Nucleotide-binding</keyword>
<evidence type="ECO:0000256" key="2">
    <source>
        <dbReference type="ARBA" id="ARBA00004752"/>
    </source>
</evidence>
<dbReference type="InterPro" id="IPR036291">
    <property type="entry name" value="NAD(P)-bd_dom_sf"/>
</dbReference>
<dbReference type="UniPathway" id="UPA00219"/>
<dbReference type="Gene3D" id="3.90.190.20">
    <property type="entry name" value="Mur ligase, C-terminal domain"/>
    <property type="match status" value="1"/>
</dbReference>
<dbReference type="InterPro" id="IPR005762">
    <property type="entry name" value="MurD"/>
</dbReference>
<dbReference type="SUPFAM" id="SSF53623">
    <property type="entry name" value="MurD-like peptide ligases, catalytic domain"/>
    <property type="match status" value="1"/>
</dbReference>
<dbReference type="Gene3D" id="3.40.1190.10">
    <property type="entry name" value="Mur-like, catalytic domain"/>
    <property type="match status" value="1"/>
</dbReference>
<dbReference type="GO" id="GO:0015936">
    <property type="term" value="P:coenzyme A metabolic process"/>
    <property type="evidence" value="ECO:0007669"/>
    <property type="project" value="InterPro"/>
</dbReference>
<evidence type="ECO:0000256" key="8">
    <source>
        <dbReference type="ARBA" id="ARBA00023306"/>
    </source>
</evidence>
<comment type="function">
    <text evidence="9">Cell wall formation. Catalyzes the addition of glutamate to the nucleotide precursor UDP-N-acetylmuramoyl-L-alanine (UMA).</text>
</comment>
<dbReference type="GO" id="GO:0009252">
    <property type="term" value="P:peptidoglycan biosynthetic process"/>
    <property type="evidence" value="ECO:0007669"/>
    <property type="project" value="UniProtKB-UniRule"/>
</dbReference>
<evidence type="ECO:0000259" key="10">
    <source>
        <dbReference type="Pfam" id="PF08245"/>
    </source>
</evidence>
<dbReference type="PANTHER" id="PTHR43692:SF1">
    <property type="entry name" value="UDP-N-ACETYLMURAMOYLALANINE--D-GLUTAMATE LIGASE"/>
    <property type="match status" value="1"/>
</dbReference>
<evidence type="ECO:0000256" key="3">
    <source>
        <dbReference type="ARBA" id="ARBA00022490"/>
    </source>
</evidence>
<evidence type="ECO:0000256" key="1">
    <source>
        <dbReference type="ARBA" id="ARBA00004496"/>
    </source>
</evidence>
<dbReference type="GO" id="GO:0005737">
    <property type="term" value="C:cytoplasm"/>
    <property type="evidence" value="ECO:0007669"/>
    <property type="project" value="UniProtKB-SubCell"/>
</dbReference>
<keyword evidence="4 9" id="KW-0436">Ligase</keyword>
<keyword evidence="9" id="KW-0133">Cell shape</keyword>
<dbReference type="PROSITE" id="PS50065">
    <property type="entry name" value="HMG_COA_REDUCTASE_4"/>
    <property type="match status" value="1"/>
</dbReference>
<dbReference type="GO" id="GO:0005524">
    <property type="term" value="F:ATP binding"/>
    <property type="evidence" value="ECO:0007669"/>
    <property type="project" value="UniProtKB-UniRule"/>
</dbReference>
<comment type="similarity">
    <text evidence="9">Belongs to the MurCDEF family.</text>
</comment>
<gene>
    <name evidence="9" type="primary">murD</name>
    <name evidence="11" type="ORF">BS297_30305</name>
</gene>
<dbReference type="Pfam" id="PF08245">
    <property type="entry name" value="Mur_ligase_M"/>
    <property type="match status" value="1"/>
</dbReference>
<keyword evidence="9" id="KW-0961">Cell wall biogenesis/degradation</keyword>
<dbReference type="Gene3D" id="3.40.50.720">
    <property type="entry name" value="NAD(P)-binding Rossmann-like Domain"/>
    <property type="match status" value="1"/>
</dbReference>
<keyword evidence="8 9" id="KW-0131">Cell cycle</keyword>
<dbReference type="HAMAP" id="MF_00639">
    <property type="entry name" value="MurD"/>
    <property type="match status" value="1"/>
</dbReference>
<dbReference type="InterPro" id="IPR002202">
    <property type="entry name" value="HMG_CoA_Rdtase"/>
</dbReference>
<dbReference type="EMBL" id="MRBO01000832">
    <property type="protein sequence ID" value="KAB2581545.1"/>
    <property type="molecule type" value="Genomic_DNA"/>
</dbReference>
<dbReference type="InterPro" id="IPR036615">
    <property type="entry name" value="Mur_ligase_C_dom_sf"/>
</dbReference>
<protein>
    <recommendedName>
        <fullName evidence="9">UDP-N-acetylmuramoylalanine--D-glutamate ligase</fullName>
        <ecNumber evidence="9">6.3.2.9</ecNumber>
    </recommendedName>
    <alternativeName>
        <fullName evidence="9">D-glutamic acid-adding enzyme</fullName>
    </alternativeName>
    <alternativeName>
        <fullName evidence="9">UDP-N-acetylmuramoyl-L-alanyl-D-glutamate synthetase</fullName>
    </alternativeName>
</protein>
<feature type="binding site" evidence="9">
    <location>
        <begin position="131"/>
        <end position="137"/>
    </location>
    <ligand>
        <name>ATP</name>
        <dbReference type="ChEBI" id="CHEBI:30616"/>
    </ligand>
</feature>
<dbReference type="Proteomes" id="UP000325576">
    <property type="component" value="Unassembled WGS sequence"/>
</dbReference>
<comment type="catalytic activity">
    <reaction evidence="9">
        <text>UDP-N-acetyl-alpha-D-muramoyl-L-alanine + D-glutamate + ATP = UDP-N-acetyl-alpha-D-muramoyl-L-alanyl-D-glutamate + ADP + phosphate + H(+)</text>
        <dbReference type="Rhea" id="RHEA:16429"/>
        <dbReference type="ChEBI" id="CHEBI:15378"/>
        <dbReference type="ChEBI" id="CHEBI:29986"/>
        <dbReference type="ChEBI" id="CHEBI:30616"/>
        <dbReference type="ChEBI" id="CHEBI:43474"/>
        <dbReference type="ChEBI" id="CHEBI:83898"/>
        <dbReference type="ChEBI" id="CHEBI:83900"/>
        <dbReference type="ChEBI" id="CHEBI:456216"/>
        <dbReference type="EC" id="6.3.2.9"/>
    </reaction>
</comment>
<evidence type="ECO:0000256" key="4">
    <source>
        <dbReference type="ARBA" id="ARBA00022598"/>
    </source>
</evidence>
<organism evidence="11 12">
    <name type="scientific">Rhodococcus erythropolis</name>
    <name type="common">Arthrobacter picolinophilus</name>
    <dbReference type="NCBI Taxonomy" id="1833"/>
    <lineage>
        <taxon>Bacteria</taxon>
        <taxon>Bacillati</taxon>
        <taxon>Actinomycetota</taxon>
        <taxon>Actinomycetes</taxon>
        <taxon>Mycobacteriales</taxon>
        <taxon>Nocardiaceae</taxon>
        <taxon>Rhodococcus</taxon>
        <taxon>Rhodococcus erythropolis group</taxon>
    </lineage>
</organism>
<dbReference type="PANTHER" id="PTHR43692">
    <property type="entry name" value="UDP-N-ACETYLMURAMOYLALANINE--D-GLUTAMATE LIGASE"/>
    <property type="match status" value="1"/>
</dbReference>
<feature type="domain" description="Mur ligase central" evidence="10">
    <location>
        <begin position="129"/>
        <end position="301"/>
    </location>
</feature>
<evidence type="ECO:0000313" key="11">
    <source>
        <dbReference type="EMBL" id="KAB2581545.1"/>
    </source>
</evidence>
<comment type="pathway">
    <text evidence="2 9">Cell wall biogenesis; peptidoglycan biosynthesis.</text>
</comment>
<dbReference type="EC" id="6.3.2.9" evidence="9"/>
<dbReference type="InterPro" id="IPR018109">
    <property type="entry name" value="Folylpolyglutamate_synth_CS"/>
</dbReference>
<evidence type="ECO:0000256" key="5">
    <source>
        <dbReference type="ARBA" id="ARBA00022618"/>
    </source>
</evidence>
<evidence type="ECO:0000256" key="7">
    <source>
        <dbReference type="ARBA" id="ARBA00022840"/>
    </source>
</evidence>
<dbReference type="InterPro" id="IPR013221">
    <property type="entry name" value="Mur_ligase_cen"/>
</dbReference>
<reference evidence="11 12" key="1">
    <citation type="journal article" date="2017" name="Poromechanics V (2013)">
        <title>Genomic Characterization of the Arsenic-Tolerant Actinobacterium, &lt;i&gt;Rhodococcus erythropolis&lt;/i&gt; S43.</title>
        <authorList>
            <person name="Retamal-Morales G."/>
            <person name="Mehnert M."/>
            <person name="Schwabe R."/>
            <person name="Tischler D."/>
            <person name="Schloemann M."/>
            <person name="Levican G.J."/>
        </authorList>
    </citation>
    <scope>NUCLEOTIDE SEQUENCE [LARGE SCALE GENOMIC DNA]</scope>
    <source>
        <strain evidence="11 12">S43</strain>
    </source>
</reference>
<comment type="caution">
    <text evidence="11">The sequence shown here is derived from an EMBL/GenBank/DDBJ whole genome shotgun (WGS) entry which is preliminary data.</text>
</comment>
<evidence type="ECO:0000256" key="9">
    <source>
        <dbReference type="HAMAP-Rule" id="MF_00639"/>
    </source>
</evidence>
<proteinExistence type="inferred from homology"/>
<keyword evidence="9" id="KW-0573">Peptidoglycan synthesis</keyword>
<sequence length="507" mass="51686">MTSSADSENDLSWLRGTRVLVAGGRVSGQATIEPLVALGAVVTVADSTLDFAERCAELGADMVTTTSIEDAPDSITEYGLVVTSPGFRPDAPILAAAAGHGIPIWGDVEFSWRVDHSGHFGGPRKWLVVTGTNGKTTTTSMLASILDAAGVVGRACGNIGLPILDALAETSPRVEYLAVELSSFQLHWAPSVRPDAGVVLNVAEDHLDWHGGMSAYAEAKSRALSGKVAVVGLDDAIASELGTRATADIVTGFRLGEPGEGELGVEAGHLVDNAFGDHVRLAEAASIDPAGPAGVMDALAAAALARALGFEADVVERGLAAHKVGPHRGALVGRVGSVVYIDDSKATNPHAARPSILAHDRVVWVAGGLLKGASVEQLVSEVGPRLSGAILLGRDAGVIEDALARHAPDVPVVHVLSGDDEVVSENSSNSTLTIRLPSGADADAVMAAVVVEAAELASPGDAVVLAPAAASLDMFASYGHRGDSFAAAVAALPDPFTDSPGQAGNLR</sequence>
<dbReference type="SUPFAM" id="SSF53244">
    <property type="entry name" value="MurD-like peptide ligases, peptide-binding domain"/>
    <property type="match status" value="1"/>
</dbReference>
<dbReference type="PROSITE" id="PS01011">
    <property type="entry name" value="FOLYLPOLYGLU_SYNT_1"/>
    <property type="match status" value="1"/>
</dbReference>
<dbReference type="GO" id="GO:0071555">
    <property type="term" value="P:cell wall organization"/>
    <property type="evidence" value="ECO:0007669"/>
    <property type="project" value="UniProtKB-KW"/>
</dbReference>
<evidence type="ECO:0000256" key="6">
    <source>
        <dbReference type="ARBA" id="ARBA00022741"/>
    </source>
</evidence>